<proteinExistence type="predicted"/>
<organism evidence="2">
    <name type="scientific">marine sediment metagenome</name>
    <dbReference type="NCBI Taxonomy" id="412755"/>
    <lineage>
        <taxon>unclassified sequences</taxon>
        <taxon>metagenomes</taxon>
        <taxon>ecological metagenomes</taxon>
    </lineage>
</organism>
<reference evidence="2" key="1">
    <citation type="journal article" date="2014" name="Front. Microbiol.">
        <title>High frequency of phylogenetically diverse reductive dehalogenase-homologous genes in deep subseafloor sedimentary metagenomes.</title>
        <authorList>
            <person name="Kawai M."/>
            <person name="Futagami T."/>
            <person name="Toyoda A."/>
            <person name="Takaki Y."/>
            <person name="Nishi S."/>
            <person name="Hori S."/>
            <person name="Arai W."/>
            <person name="Tsubouchi T."/>
            <person name="Morono Y."/>
            <person name="Uchiyama I."/>
            <person name="Ito T."/>
            <person name="Fujiyama A."/>
            <person name="Inagaki F."/>
            <person name="Takami H."/>
        </authorList>
    </citation>
    <scope>NUCLEOTIDE SEQUENCE</scope>
    <source>
        <strain evidence="2">Expedition CK06-06</strain>
    </source>
</reference>
<evidence type="ECO:0000259" key="1">
    <source>
        <dbReference type="Pfam" id="PF00535"/>
    </source>
</evidence>
<accession>X1J8J6</accession>
<protein>
    <recommendedName>
        <fullName evidence="1">Glycosyltransferase 2-like domain-containing protein</fullName>
    </recommendedName>
</protein>
<dbReference type="EMBL" id="BARU01041766">
    <property type="protein sequence ID" value="GAH77835.1"/>
    <property type="molecule type" value="Genomic_DNA"/>
</dbReference>
<dbReference type="InterPro" id="IPR001173">
    <property type="entry name" value="Glyco_trans_2-like"/>
</dbReference>
<gene>
    <name evidence="2" type="ORF">S03H2_64318</name>
</gene>
<dbReference type="AlphaFoldDB" id="X1J8J6"/>
<dbReference type="Gene3D" id="3.90.550.10">
    <property type="entry name" value="Spore Coat Polysaccharide Biosynthesis Protein SpsA, Chain A"/>
    <property type="match status" value="1"/>
</dbReference>
<evidence type="ECO:0000313" key="2">
    <source>
        <dbReference type="EMBL" id="GAH77835.1"/>
    </source>
</evidence>
<dbReference type="Pfam" id="PF00535">
    <property type="entry name" value="Glycos_transf_2"/>
    <property type="match status" value="1"/>
</dbReference>
<name>X1J8J6_9ZZZZ</name>
<dbReference type="SUPFAM" id="SSF53448">
    <property type="entry name" value="Nucleotide-diphospho-sugar transferases"/>
    <property type="match status" value="1"/>
</dbReference>
<dbReference type="InterPro" id="IPR029044">
    <property type="entry name" value="Nucleotide-diphossugar_trans"/>
</dbReference>
<comment type="caution">
    <text evidence="2">The sequence shown here is derived from an EMBL/GenBank/DDBJ whole genome shotgun (WGS) entry which is preliminary data.</text>
</comment>
<feature type="domain" description="Glycosyltransferase 2-like" evidence="1">
    <location>
        <begin position="8"/>
        <end position="132"/>
    </location>
</feature>
<feature type="non-terminal residue" evidence="2">
    <location>
        <position position="140"/>
    </location>
</feature>
<sequence>MIKESLATIIIPCGPGAEAALDTAESVEHYCPEPHDVVFVDDCTSDGTYEALLAEKRPNWHILRNEKCNGFLRLVHTLCFGLRYIQKELRSRCILKLDTDSLVIGGGVITDALQYMKANPDVGLFGVYEVDYNGPRNFTA</sequence>